<dbReference type="InterPro" id="IPR002549">
    <property type="entry name" value="AI-2E-like"/>
</dbReference>
<feature type="transmembrane region" description="Helical" evidence="6">
    <location>
        <begin position="229"/>
        <end position="251"/>
    </location>
</feature>
<feature type="transmembrane region" description="Helical" evidence="6">
    <location>
        <begin position="169"/>
        <end position="194"/>
    </location>
</feature>
<reference evidence="8" key="1">
    <citation type="submission" date="2017-09" db="EMBL/GenBank/DDBJ databases">
        <title>Depth-based differentiation of microbial function through sediment-hosted aquifers and enrichment of novel symbionts in the deep terrestrial subsurface.</title>
        <authorList>
            <person name="Probst A.J."/>
            <person name="Ladd B."/>
            <person name="Jarett J.K."/>
            <person name="Geller-Mcgrath D.E."/>
            <person name="Sieber C.M.K."/>
            <person name="Emerson J.B."/>
            <person name="Anantharaman K."/>
            <person name="Thomas B.C."/>
            <person name="Malmstrom R."/>
            <person name="Stieglmeier M."/>
            <person name="Klingl A."/>
            <person name="Woyke T."/>
            <person name="Ryan C.M."/>
            <person name="Banfield J.F."/>
        </authorList>
    </citation>
    <scope>NUCLEOTIDE SEQUENCE [LARGE SCALE GENOMIC DNA]</scope>
</reference>
<feature type="transmembrane region" description="Helical" evidence="6">
    <location>
        <begin position="257"/>
        <end position="279"/>
    </location>
</feature>
<evidence type="ECO:0000313" key="7">
    <source>
        <dbReference type="EMBL" id="PJE57843.1"/>
    </source>
</evidence>
<dbReference type="GO" id="GO:0016020">
    <property type="term" value="C:membrane"/>
    <property type="evidence" value="ECO:0007669"/>
    <property type="project" value="UniProtKB-SubCell"/>
</dbReference>
<name>A0A2M8KD77_9BACT</name>
<evidence type="ECO:0000256" key="3">
    <source>
        <dbReference type="ARBA" id="ARBA00022692"/>
    </source>
</evidence>
<comment type="subcellular location">
    <subcellularLocation>
        <location evidence="1">Membrane</location>
        <topology evidence="1">Multi-pass membrane protein</topology>
    </subcellularLocation>
</comment>
<feature type="transmembrane region" description="Helical" evidence="6">
    <location>
        <begin position="95"/>
        <end position="117"/>
    </location>
</feature>
<dbReference type="Pfam" id="PF01594">
    <property type="entry name" value="AI-2E_transport"/>
    <property type="match status" value="1"/>
</dbReference>
<evidence type="ECO:0000256" key="4">
    <source>
        <dbReference type="ARBA" id="ARBA00022989"/>
    </source>
</evidence>
<evidence type="ECO:0008006" key="9">
    <source>
        <dbReference type="Google" id="ProtNLM"/>
    </source>
</evidence>
<dbReference type="PANTHER" id="PTHR21716:SF4">
    <property type="entry name" value="TRANSMEMBRANE PROTEIN 245"/>
    <property type="match status" value="1"/>
</dbReference>
<proteinExistence type="inferred from homology"/>
<gene>
    <name evidence="7" type="ORF">COU81_03940</name>
</gene>
<feature type="transmembrane region" description="Helical" evidence="6">
    <location>
        <begin position="42"/>
        <end position="75"/>
    </location>
</feature>
<organism evidence="7 8">
    <name type="scientific">Candidatus Portnoybacteria bacterium CG10_big_fil_rev_8_21_14_0_10_36_7</name>
    <dbReference type="NCBI Taxonomy" id="1974812"/>
    <lineage>
        <taxon>Bacteria</taxon>
        <taxon>Candidatus Portnoyibacteriota</taxon>
    </lineage>
</organism>
<evidence type="ECO:0000256" key="6">
    <source>
        <dbReference type="SAM" id="Phobius"/>
    </source>
</evidence>
<accession>A0A2M8KD77</accession>
<evidence type="ECO:0000256" key="2">
    <source>
        <dbReference type="ARBA" id="ARBA00009773"/>
    </source>
</evidence>
<keyword evidence="4 6" id="KW-1133">Transmembrane helix</keyword>
<feature type="transmembrane region" description="Helical" evidence="6">
    <location>
        <begin position="328"/>
        <end position="358"/>
    </location>
</feature>
<protein>
    <recommendedName>
        <fullName evidence="9">AI-2E family transporter</fullName>
    </recommendedName>
</protein>
<comment type="similarity">
    <text evidence="2">Belongs to the autoinducer-2 exporter (AI-2E) (TC 2.A.86) family.</text>
</comment>
<dbReference type="EMBL" id="PFDW01000076">
    <property type="protein sequence ID" value="PJE57843.1"/>
    <property type="molecule type" value="Genomic_DNA"/>
</dbReference>
<sequence>MIKSFRLFKLLKPPEICGAFLHLLIVVCYNMFMATRDIESKYFLSLIILSALILGYIFLPYLNAIILVIFFTVLFKPIHNYIKKALPKYKNLANALTVIISIIIILGPIAFFVFQILKEAQLLYTQFSRGNAGTLVDFVTVTINKYAPWLEIDFVQYAKQFFGLVVDNIGTLFTAIAGFGITLLLATIGFYYLLRDGQLIKRSIIKISPLSADNTEEIFNKLETMADSVIKGSIIVVIFQGIFVGLGFFMFGLENPVLWGAISIIAALIPFFGTMLIFIPAALSLALTGNFFMALGFASWCFIVGMFADNILRPRLIEKKSNVHPVLILLSVLGGLTLYGPTGFLIGPIALSLFLTLLDIYPSVLSKNNNQADL</sequence>
<evidence type="ECO:0000256" key="5">
    <source>
        <dbReference type="ARBA" id="ARBA00023136"/>
    </source>
</evidence>
<feature type="transmembrane region" description="Helical" evidence="6">
    <location>
        <begin position="291"/>
        <end position="308"/>
    </location>
</feature>
<evidence type="ECO:0000313" key="8">
    <source>
        <dbReference type="Proteomes" id="UP000231450"/>
    </source>
</evidence>
<evidence type="ECO:0000256" key="1">
    <source>
        <dbReference type="ARBA" id="ARBA00004141"/>
    </source>
</evidence>
<keyword evidence="3 6" id="KW-0812">Transmembrane</keyword>
<dbReference type="Proteomes" id="UP000231450">
    <property type="component" value="Unassembled WGS sequence"/>
</dbReference>
<feature type="transmembrane region" description="Helical" evidence="6">
    <location>
        <begin position="16"/>
        <end position="36"/>
    </location>
</feature>
<comment type="caution">
    <text evidence="7">The sequence shown here is derived from an EMBL/GenBank/DDBJ whole genome shotgun (WGS) entry which is preliminary data.</text>
</comment>
<dbReference type="AlphaFoldDB" id="A0A2M8KD77"/>
<keyword evidence="5 6" id="KW-0472">Membrane</keyword>
<dbReference type="PANTHER" id="PTHR21716">
    <property type="entry name" value="TRANSMEMBRANE PROTEIN"/>
    <property type="match status" value="1"/>
</dbReference>